<sequence length="66" mass="7260">MIGCNRPVEDVSGGRLRRGVGVVAEDIPDLDIDVSRSGDPLCRYMMTAWRIKVLSRDPKGGDRSKS</sequence>
<dbReference type="EMBL" id="MLFU01000133">
    <property type="protein sequence ID" value="KAK1479258.1"/>
    <property type="molecule type" value="Genomic_DNA"/>
</dbReference>
<protein>
    <submittedName>
        <fullName evidence="1">Uncharacterized protein</fullName>
    </submittedName>
</protein>
<organism evidence="1 2">
    <name type="scientific">Colletotrichum tamarilloi</name>
    <dbReference type="NCBI Taxonomy" id="1209934"/>
    <lineage>
        <taxon>Eukaryota</taxon>
        <taxon>Fungi</taxon>
        <taxon>Dikarya</taxon>
        <taxon>Ascomycota</taxon>
        <taxon>Pezizomycotina</taxon>
        <taxon>Sordariomycetes</taxon>
        <taxon>Hypocreomycetidae</taxon>
        <taxon>Glomerellales</taxon>
        <taxon>Glomerellaceae</taxon>
        <taxon>Colletotrichum</taxon>
        <taxon>Colletotrichum acutatum species complex</taxon>
    </lineage>
</organism>
<reference evidence="1 2" key="1">
    <citation type="submission" date="2016-10" db="EMBL/GenBank/DDBJ databases">
        <title>The genome sequence of Colletotrichum fioriniae PJ7.</title>
        <authorList>
            <person name="Baroncelli R."/>
        </authorList>
    </citation>
    <scope>NUCLEOTIDE SEQUENCE [LARGE SCALE GENOMIC DNA]</scope>
    <source>
        <strain evidence="1 2">Tom-12</strain>
    </source>
</reference>
<name>A0ABQ9QNB5_9PEZI</name>
<dbReference type="Proteomes" id="UP001227543">
    <property type="component" value="Unassembled WGS sequence"/>
</dbReference>
<comment type="caution">
    <text evidence="1">The sequence shown here is derived from an EMBL/GenBank/DDBJ whole genome shotgun (WGS) entry which is preliminary data.</text>
</comment>
<dbReference type="RefSeq" id="XP_060374659.1">
    <property type="nucleotide sequence ID" value="XM_060530735.1"/>
</dbReference>
<evidence type="ECO:0000313" key="1">
    <source>
        <dbReference type="EMBL" id="KAK1479258.1"/>
    </source>
</evidence>
<keyword evidence="2" id="KW-1185">Reference proteome</keyword>
<gene>
    <name evidence="1" type="ORF">CTAM01_14736</name>
</gene>
<dbReference type="GeneID" id="85414973"/>
<accession>A0ABQ9QNB5</accession>
<evidence type="ECO:0000313" key="2">
    <source>
        <dbReference type="Proteomes" id="UP001227543"/>
    </source>
</evidence>
<proteinExistence type="predicted"/>